<dbReference type="GeneID" id="34607222"/>
<evidence type="ECO:0000313" key="10">
    <source>
        <dbReference type="Proteomes" id="UP000184188"/>
    </source>
</evidence>
<dbReference type="AlphaFoldDB" id="A0A1L9SD47"/>
<organism evidence="9 10">
    <name type="scientific">Penicilliopsis zonata CBS 506.65</name>
    <dbReference type="NCBI Taxonomy" id="1073090"/>
    <lineage>
        <taxon>Eukaryota</taxon>
        <taxon>Fungi</taxon>
        <taxon>Dikarya</taxon>
        <taxon>Ascomycota</taxon>
        <taxon>Pezizomycotina</taxon>
        <taxon>Eurotiomycetes</taxon>
        <taxon>Eurotiomycetidae</taxon>
        <taxon>Eurotiales</taxon>
        <taxon>Aspergillaceae</taxon>
        <taxon>Penicilliopsis</taxon>
    </lineage>
</organism>
<feature type="domain" description="Beta-xylosidase C-terminal Concanavalin A-like" evidence="8">
    <location>
        <begin position="314"/>
        <end position="478"/>
    </location>
</feature>
<evidence type="ECO:0000256" key="6">
    <source>
        <dbReference type="PIRSR" id="PIRSR606710-2"/>
    </source>
</evidence>
<dbReference type="Proteomes" id="UP000184188">
    <property type="component" value="Unassembled WGS sequence"/>
</dbReference>
<name>A0A1L9SD47_9EURO</name>
<dbReference type="InterPro" id="IPR051795">
    <property type="entry name" value="Glycosyl_Hydrlase_43"/>
</dbReference>
<sequence>MHPIIPGFAPDPSVCRIGEFFYLVTSSFHLFPGIPIYESIDLVNWKHIGNAINRPSQLSLREASTKISPIDEGKLIATGGLFAPTIRHNKTTGVTYILCTNVRHGTVNDSTRNFILSTTDIHAGHWSDPVYYAFNGIDPSLFIEENGKAYIQGTHAPECHIHNFQVDLETLQPLCDPQAPSACIFTGWNKKDTEGPHIYKKDGWYFLLVSEGGTFANHMVTITRSRDLHGPYEVYEGNPIFTASPNDYIQHTGHADLFQDAHGKWYMVYLGVRKRGNRFILGRESFLTPVSWEGEWPVIRQQEGLRTTLSAVKNVDWVYLRDAELERYSLQEDQVSITASSVYLDSPDQTVSFMGKRQRELNGTSTVALDTVSDKKDHLRAGLAVYKDEHRFVALAHDFALHEVTLEITNQVTSLSVKKSMPVSPCTELFLRIRYTEEEYEFAFKEDRQWTVMHTLDTADMCGLDFVGPVIGMFAWGEGDVLFKGFTVDSIL</sequence>
<evidence type="ECO:0000259" key="8">
    <source>
        <dbReference type="Pfam" id="PF17851"/>
    </source>
</evidence>
<evidence type="ECO:0000256" key="4">
    <source>
        <dbReference type="ARBA" id="ARBA00023295"/>
    </source>
</evidence>
<dbReference type="Pfam" id="PF04616">
    <property type="entry name" value="Glyco_hydro_43"/>
    <property type="match status" value="1"/>
</dbReference>
<dbReference type="Gene3D" id="2.60.120.200">
    <property type="match status" value="1"/>
</dbReference>
<evidence type="ECO:0000313" key="9">
    <source>
        <dbReference type="EMBL" id="OJJ45052.1"/>
    </source>
</evidence>
<keyword evidence="2" id="KW-0732">Signal</keyword>
<dbReference type="SUPFAM" id="SSF49899">
    <property type="entry name" value="Concanavalin A-like lectins/glucanases"/>
    <property type="match status" value="1"/>
</dbReference>
<dbReference type="CDD" id="cd18617">
    <property type="entry name" value="GH43_XynB-like"/>
    <property type="match status" value="1"/>
</dbReference>
<keyword evidence="10" id="KW-1185">Reference proteome</keyword>
<dbReference type="PANTHER" id="PTHR42812:SF12">
    <property type="entry name" value="BETA-XYLOSIDASE-RELATED"/>
    <property type="match status" value="1"/>
</dbReference>
<reference evidence="10" key="1">
    <citation type="journal article" date="2017" name="Genome Biol.">
        <title>Comparative genomics reveals high biological diversity and specific adaptations in the industrially and medically important fungal genus Aspergillus.</title>
        <authorList>
            <person name="de Vries R.P."/>
            <person name="Riley R."/>
            <person name="Wiebenga A."/>
            <person name="Aguilar-Osorio G."/>
            <person name="Amillis S."/>
            <person name="Uchima C.A."/>
            <person name="Anderluh G."/>
            <person name="Asadollahi M."/>
            <person name="Askin M."/>
            <person name="Barry K."/>
            <person name="Battaglia E."/>
            <person name="Bayram O."/>
            <person name="Benocci T."/>
            <person name="Braus-Stromeyer S.A."/>
            <person name="Caldana C."/>
            <person name="Canovas D."/>
            <person name="Cerqueira G.C."/>
            <person name="Chen F."/>
            <person name="Chen W."/>
            <person name="Choi C."/>
            <person name="Clum A."/>
            <person name="Dos Santos R.A."/>
            <person name="Damasio A.R."/>
            <person name="Diallinas G."/>
            <person name="Emri T."/>
            <person name="Fekete E."/>
            <person name="Flipphi M."/>
            <person name="Freyberg S."/>
            <person name="Gallo A."/>
            <person name="Gournas C."/>
            <person name="Habgood R."/>
            <person name="Hainaut M."/>
            <person name="Harispe M.L."/>
            <person name="Henrissat B."/>
            <person name="Hilden K.S."/>
            <person name="Hope R."/>
            <person name="Hossain A."/>
            <person name="Karabika E."/>
            <person name="Karaffa L."/>
            <person name="Karanyi Z."/>
            <person name="Krasevec N."/>
            <person name="Kuo A."/>
            <person name="Kusch H."/>
            <person name="LaButti K."/>
            <person name="Lagendijk E.L."/>
            <person name="Lapidus A."/>
            <person name="Levasseur A."/>
            <person name="Lindquist E."/>
            <person name="Lipzen A."/>
            <person name="Logrieco A.F."/>
            <person name="MacCabe A."/>
            <person name="Maekelae M.R."/>
            <person name="Malavazi I."/>
            <person name="Melin P."/>
            <person name="Meyer V."/>
            <person name="Mielnichuk N."/>
            <person name="Miskei M."/>
            <person name="Molnar A.P."/>
            <person name="Mule G."/>
            <person name="Ngan C.Y."/>
            <person name="Orejas M."/>
            <person name="Orosz E."/>
            <person name="Ouedraogo J.P."/>
            <person name="Overkamp K.M."/>
            <person name="Park H.-S."/>
            <person name="Perrone G."/>
            <person name="Piumi F."/>
            <person name="Punt P.J."/>
            <person name="Ram A.F."/>
            <person name="Ramon A."/>
            <person name="Rauscher S."/>
            <person name="Record E."/>
            <person name="Riano-Pachon D.M."/>
            <person name="Robert V."/>
            <person name="Roehrig J."/>
            <person name="Ruller R."/>
            <person name="Salamov A."/>
            <person name="Salih N.S."/>
            <person name="Samson R.A."/>
            <person name="Sandor E."/>
            <person name="Sanguinetti M."/>
            <person name="Schuetze T."/>
            <person name="Sepcic K."/>
            <person name="Shelest E."/>
            <person name="Sherlock G."/>
            <person name="Sophianopoulou V."/>
            <person name="Squina F.M."/>
            <person name="Sun H."/>
            <person name="Susca A."/>
            <person name="Todd R.B."/>
            <person name="Tsang A."/>
            <person name="Unkles S.E."/>
            <person name="van de Wiele N."/>
            <person name="van Rossen-Uffink D."/>
            <person name="Oliveira J.V."/>
            <person name="Vesth T.C."/>
            <person name="Visser J."/>
            <person name="Yu J.-H."/>
            <person name="Zhou M."/>
            <person name="Andersen M.R."/>
            <person name="Archer D.B."/>
            <person name="Baker S.E."/>
            <person name="Benoit I."/>
            <person name="Brakhage A.A."/>
            <person name="Braus G.H."/>
            <person name="Fischer R."/>
            <person name="Frisvad J.C."/>
            <person name="Goldman G.H."/>
            <person name="Houbraken J."/>
            <person name="Oakley B."/>
            <person name="Pocsi I."/>
            <person name="Scazzocchio C."/>
            <person name="Seiboth B."/>
            <person name="vanKuyk P.A."/>
            <person name="Wortman J."/>
            <person name="Dyer P.S."/>
            <person name="Grigoriev I.V."/>
        </authorList>
    </citation>
    <scope>NUCLEOTIDE SEQUENCE [LARGE SCALE GENOMIC DNA]</scope>
    <source>
        <strain evidence="10">CBS 506.65</strain>
    </source>
</reference>
<dbReference type="RefSeq" id="XP_022579562.1">
    <property type="nucleotide sequence ID" value="XM_022720757.1"/>
</dbReference>
<dbReference type="GO" id="GO:0004553">
    <property type="term" value="F:hydrolase activity, hydrolyzing O-glycosyl compounds"/>
    <property type="evidence" value="ECO:0007669"/>
    <property type="project" value="InterPro"/>
</dbReference>
<comment type="similarity">
    <text evidence="1 7">Belongs to the glycosyl hydrolase 43 family.</text>
</comment>
<keyword evidence="3 7" id="KW-0378">Hydrolase</keyword>
<dbReference type="InterPro" id="IPR013320">
    <property type="entry name" value="ConA-like_dom_sf"/>
</dbReference>
<proteinExistence type="inferred from homology"/>
<evidence type="ECO:0000256" key="1">
    <source>
        <dbReference type="ARBA" id="ARBA00009865"/>
    </source>
</evidence>
<dbReference type="SUPFAM" id="SSF75005">
    <property type="entry name" value="Arabinanase/levansucrase/invertase"/>
    <property type="match status" value="1"/>
</dbReference>
<accession>A0A1L9SD47</accession>
<evidence type="ECO:0000256" key="2">
    <source>
        <dbReference type="ARBA" id="ARBA00022729"/>
    </source>
</evidence>
<dbReference type="InterPro" id="IPR006710">
    <property type="entry name" value="Glyco_hydro_43"/>
</dbReference>
<feature type="site" description="Important for catalytic activity, responsible for pKa modulation of the active site Glu and correct orientation of both the proton donor and substrate" evidence="6">
    <location>
        <position position="138"/>
    </location>
</feature>
<dbReference type="EMBL" id="KV878346">
    <property type="protein sequence ID" value="OJJ45052.1"/>
    <property type="molecule type" value="Genomic_DNA"/>
</dbReference>
<dbReference type="InterPro" id="IPR023296">
    <property type="entry name" value="Glyco_hydro_beta-prop_sf"/>
</dbReference>
<dbReference type="VEuPathDB" id="FungiDB:ASPZODRAFT_100182"/>
<dbReference type="GO" id="GO:0005975">
    <property type="term" value="P:carbohydrate metabolic process"/>
    <property type="evidence" value="ECO:0007669"/>
    <property type="project" value="InterPro"/>
</dbReference>
<protein>
    <recommendedName>
        <fullName evidence="8">Beta-xylosidase C-terminal Concanavalin A-like domain-containing protein</fullName>
    </recommendedName>
</protein>
<dbReference type="InterPro" id="IPR041542">
    <property type="entry name" value="GH43_C2"/>
</dbReference>
<evidence type="ECO:0000256" key="3">
    <source>
        <dbReference type="ARBA" id="ARBA00022801"/>
    </source>
</evidence>
<feature type="active site" description="Proton acceptor" evidence="5">
    <location>
        <position position="11"/>
    </location>
</feature>
<dbReference type="Pfam" id="PF17851">
    <property type="entry name" value="GH43_C2"/>
    <property type="match status" value="1"/>
</dbReference>
<dbReference type="PANTHER" id="PTHR42812">
    <property type="entry name" value="BETA-XYLOSIDASE"/>
    <property type="match status" value="1"/>
</dbReference>
<feature type="active site" description="Proton donor" evidence="5">
    <location>
        <position position="194"/>
    </location>
</feature>
<keyword evidence="4 7" id="KW-0326">Glycosidase</keyword>
<gene>
    <name evidence="9" type="ORF">ASPZODRAFT_100182</name>
</gene>
<evidence type="ECO:0000256" key="5">
    <source>
        <dbReference type="PIRSR" id="PIRSR606710-1"/>
    </source>
</evidence>
<dbReference type="OrthoDB" id="2139957at2759"/>
<evidence type="ECO:0000256" key="7">
    <source>
        <dbReference type="RuleBase" id="RU361187"/>
    </source>
</evidence>
<dbReference type="STRING" id="1073090.A0A1L9SD47"/>
<dbReference type="Gene3D" id="2.115.10.20">
    <property type="entry name" value="Glycosyl hydrolase domain, family 43"/>
    <property type="match status" value="1"/>
</dbReference>